<dbReference type="EMBL" id="CAJNDS010000173">
    <property type="protein sequence ID" value="CAE7021906.1"/>
    <property type="molecule type" value="Genomic_DNA"/>
</dbReference>
<feature type="non-terminal residue" evidence="1">
    <location>
        <position position="84"/>
    </location>
</feature>
<dbReference type="Proteomes" id="UP000604046">
    <property type="component" value="Unassembled WGS sequence"/>
</dbReference>
<accession>A0A812I6S9</accession>
<dbReference type="AlphaFoldDB" id="A0A812I6S9"/>
<organism evidence="1 2">
    <name type="scientific">Symbiodinium natans</name>
    <dbReference type="NCBI Taxonomy" id="878477"/>
    <lineage>
        <taxon>Eukaryota</taxon>
        <taxon>Sar</taxon>
        <taxon>Alveolata</taxon>
        <taxon>Dinophyceae</taxon>
        <taxon>Suessiales</taxon>
        <taxon>Symbiodiniaceae</taxon>
        <taxon>Symbiodinium</taxon>
    </lineage>
</organism>
<protein>
    <submittedName>
        <fullName evidence="1">MlkA protein</fullName>
    </submittedName>
</protein>
<feature type="non-terminal residue" evidence="1">
    <location>
        <position position="1"/>
    </location>
</feature>
<name>A0A812I6S9_9DINO</name>
<sequence>EEEELVEGNGDVIGAYDFGKYPKAEPKRCSLAGLTLVQHVPLDENVIQLESLGRLGRDLELWEGSFRNRVHKPNELRAMFPGHA</sequence>
<reference evidence="1" key="1">
    <citation type="submission" date="2021-02" db="EMBL/GenBank/DDBJ databases">
        <authorList>
            <person name="Dougan E. K."/>
            <person name="Rhodes N."/>
            <person name="Thang M."/>
            <person name="Chan C."/>
        </authorList>
    </citation>
    <scope>NUCLEOTIDE SEQUENCE</scope>
</reference>
<evidence type="ECO:0000313" key="2">
    <source>
        <dbReference type="Proteomes" id="UP000604046"/>
    </source>
</evidence>
<comment type="caution">
    <text evidence="1">The sequence shown here is derived from an EMBL/GenBank/DDBJ whole genome shotgun (WGS) entry which is preliminary data.</text>
</comment>
<keyword evidence="2" id="KW-1185">Reference proteome</keyword>
<evidence type="ECO:0000313" key="1">
    <source>
        <dbReference type="EMBL" id="CAE7021906.1"/>
    </source>
</evidence>
<gene>
    <name evidence="1" type="primary">mlkA</name>
    <name evidence="1" type="ORF">SNAT2548_LOCUS2898</name>
</gene>
<proteinExistence type="predicted"/>